<dbReference type="AlphaFoldDB" id="A0A5C8PWM9"/>
<dbReference type="GO" id="GO:0016833">
    <property type="term" value="F:oxo-acid-lyase activity"/>
    <property type="evidence" value="ECO:0007669"/>
    <property type="project" value="UniProtKB-ARBA"/>
</dbReference>
<dbReference type="InterPro" id="IPR040442">
    <property type="entry name" value="Pyrv_kinase-like_dom_sf"/>
</dbReference>
<dbReference type="Pfam" id="PF13714">
    <property type="entry name" value="PEP_mutase"/>
    <property type="match status" value="1"/>
</dbReference>
<dbReference type="PANTHER" id="PTHR42905:SF5">
    <property type="entry name" value="CARBOXYVINYL-CARBOXYPHOSPHONATE PHOSPHORYLMUTASE, CHLOROPLASTIC"/>
    <property type="match status" value="1"/>
</dbReference>
<dbReference type="OrthoDB" id="9771433at2"/>
<organism evidence="1 2">
    <name type="scientific">Vineibacter terrae</name>
    <dbReference type="NCBI Taxonomy" id="2586908"/>
    <lineage>
        <taxon>Bacteria</taxon>
        <taxon>Pseudomonadati</taxon>
        <taxon>Pseudomonadota</taxon>
        <taxon>Alphaproteobacteria</taxon>
        <taxon>Hyphomicrobiales</taxon>
        <taxon>Vineibacter</taxon>
    </lineage>
</organism>
<dbReference type="SUPFAM" id="SSF51621">
    <property type="entry name" value="Phosphoenolpyruvate/pyruvate domain"/>
    <property type="match status" value="1"/>
</dbReference>
<comment type="caution">
    <text evidence="1">The sequence shown here is derived from an EMBL/GenBank/DDBJ whole genome shotgun (WGS) entry which is preliminary data.</text>
</comment>
<protein>
    <submittedName>
        <fullName evidence="1">Isocitrate lyase/PEP mutase family protein</fullName>
    </submittedName>
</protein>
<keyword evidence="2" id="KW-1185">Reference proteome</keyword>
<dbReference type="Proteomes" id="UP000321638">
    <property type="component" value="Unassembled WGS sequence"/>
</dbReference>
<dbReference type="PANTHER" id="PTHR42905">
    <property type="entry name" value="PHOSPHOENOLPYRUVATE CARBOXYLASE"/>
    <property type="match status" value="1"/>
</dbReference>
<dbReference type="InterPro" id="IPR015813">
    <property type="entry name" value="Pyrv/PenolPyrv_kinase-like_dom"/>
</dbReference>
<evidence type="ECO:0000313" key="2">
    <source>
        <dbReference type="Proteomes" id="UP000321638"/>
    </source>
</evidence>
<evidence type="ECO:0000313" key="1">
    <source>
        <dbReference type="EMBL" id="TXL82280.1"/>
    </source>
</evidence>
<dbReference type="CDD" id="cd00377">
    <property type="entry name" value="ICL_PEPM"/>
    <property type="match status" value="1"/>
</dbReference>
<reference evidence="1 2" key="1">
    <citation type="submission" date="2019-06" db="EMBL/GenBank/DDBJ databases">
        <title>New taxonomy in bacterial strain CC-CFT640, isolated from vineyard.</title>
        <authorList>
            <person name="Lin S.-Y."/>
            <person name="Tsai C.-F."/>
            <person name="Young C.-C."/>
        </authorList>
    </citation>
    <scope>NUCLEOTIDE SEQUENCE [LARGE SCALE GENOMIC DNA]</scope>
    <source>
        <strain evidence="1 2">CC-CFT640</strain>
    </source>
</reference>
<sequence length="300" mass="32120">MAKPKLASLRSTLSSGQFVLAPGIFDMITARIADAMGFPALYMTGYGVTASHLGLPDAGLATYTDMVGRVRTICEGTSTPLIADADTGYGGLVNVRHTVRGYERAGAQGIQIEDQEMPKKCGHTPGRRVIAAEEMVLKIKVAIDSRDSDDTLIIARTDARTTLGLDEALRRAEAYAAAGADVIFVESPESEDELARIGKAIDKPLLANMVQFGRTPVVPADKLKAMGFSIAIYPGLALGAVAEAARRTFLHLKEAGSSIGIEVPLYETRVSGQNLHELMGFPDIWSFEKQWQLPAAKAAE</sequence>
<accession>A0A5C8PWM9</accession>
<proteinExistence type="predicted"/>
<dbReference type="InterPro" id="IPR039556">
    <property type="entry name" value="ICL/PEPM"/>
</dbReference>
<dbReference type="EMBL" id="VDUZ01000001">
    <property type="protein sequence ID" value="TXL82280.1"/>
    <property type="molecule type" value="Genomic_DNA"/>
</dbReference>
<dbReference type="RefSeq" id="WP_147844986.1">
    <property type="nucleotide sequence ID" value="NZ_VDUZ01000001.1"/>
</dbReference>
<gene>
    <name evidence="1" type="ORF">FHP25_00855</name>
</gene>
<keyword evidence="1" id="KW-0456">Lyase</keyword>
<name>A0A5C8PWM9_9HYPH</name>
<dbReference type="Gene3D" id="3.20.20.60">
    <property type="entry name" value="Phosphoenolpyruvate-binding domains"/>
    <property type="match status" value="1"/>
</dbReference>